<proteinExistence type="predicted"/>
<dbReference type="AlphaFoldDB" id="A0A5K4F4Q4"/>
<accession>A0A5K4F4Q4</accession>
<dbReference type="Proteomes" id="UP000008854">
    <property type="component" value="Unassembled WGS sequence"/>
</dbReference>
<sequence length="65" mass="7788">MKTHCNPYNLLSFFFFSFSNQLVRKNYPPGTHMIMKQSDYVKNSVANHSMLMYLFIQYNNNNDNK</sequence>
<evidence type="ECO:0000313" key="2">
    <source>
        <dbReference type="WBParaSite" id="Smp_317490.1"/>
    </source>
</evidence>
<reference evidence="2" key="2">
    <citation type="submission" date="2019-11" db="UniProtKB">
        <authorList>
            <consortium name="WormBaseParasite"/>
        </authorList>
    </citation>
    <scope>IDENTIFICATION</scope>
    <source>
        <strain evidence="2">Puerto Rican</strain>
    </source>
</reference>
<organism evidence="1 2">
    <name type="scientific">Schistosoma mansoni</name>
    <name type="common">Blood fluke</name>
    <dbReference type="NCBI Taxonomy" id="6183"/>
    <lineage>
        <taxon>Eukaryota</taxon>
        <taxon>Metazoa</taxon>
        <taxon>Spiralia</taxon>
        <taxon>Lophotrochozoa</taxon>
        <taxon>Platyhelminthes</taxon>
        <taxon>Trematoda</taxon>
        <taxon>Digenea</taxon>
        <taxon>Strigeidida</taxon>
        <taxon>Schistosomatoidea</taxon>
        <taxon>Schistosomatidae</taxon>
        <taxon>Schistosoma</taxon>
    </lineage>
</organism>
<protein>
    <submittedName>
        <fullName evidence="2">Secreted protein</fullName>
    </submittedName>
</protein>
<keyword evidence="1" id="KW-1185">Reference proteome</keyword>
<evidence type="ECO:0000313" key="1">
    <source>
        <dbReference type="Proteomes" id="UP000008854"/>
    </source>
</evidence>
<reference evidence="1" key="1">
    <citation type="journal article" date="2012" name="PLoS Negl. Trop. Dis.">
        <title>A systematically improved high quality genome and transcriptome of the human blood fluke Schistosoma mansoni.</title>
        <authorList>
            <person name="Protasio A.V."/>
            <person name="Tsai I.J."/>
            <person name="Babbage A."/>
            <person name="Nichol S."/>
            <person name="Hunt M."/>
            <person name="Aslett M.A."/>
            <person name="De Silva N."/>
            <person name="Velarde G.S."/>
            <person name="Anderson T.J."/>
            <person name="Clark R.C."/>
            <person name="Davidson C."/>
            <person name="Dillon G.P."/>
            <person name="Holroyd N.E."/>
            <person name="LoVerde P.T."/>
            <person name="Lloyd C."/>
            <person name="McQuillan J."/>
            <person name="Oliveira G."/>
            <person name="Otto T.D."/>
            <person name="Parker-Manuel S.J."/>
            <person name="Quail M.A."/>
            <person name="Wilson R.A."/>
            <person name="Zerlotini A."/>
            <person name="Dunne D.W."/>
            <person name="Berriman M."/>
        </authorList>
    </citation>
    <scope>NUCLEOTIDE SEQUENCE [LARGE SCALE GENOMIC DNA]</scope>
    <source>
        <strain evidence="1">Puerto Rican</strain>
    </source>
</reference>
<name>A0A5K4F4Q4_SCHMA</name>
<dbReference type="InParanoid" id="A0A5K4F4Q4"/>
<dbReference type="WBParaSite" id="Smp_317490.1">
    <property type="protein sequence ID" value="Smp_317490.1"/>
    <property type="gene ID" value="Smp_317490"/>
</dbReference>